<comment type="caution">
    <text evidence="2">The sequence shown here is derived from an EMBL/GenBank/DDBJ whole genome shotgun (WGS) entry which is preliminary data.</text>
</comment>
<protein>
    <submittedName>
        <fullName evidence="2">Uncharacterized protein</fullName>
    </submittedName>
</protein>
<gene>
    <name evidence="2" type="ORF">FHY64_16720</name>
</gene>
<proteinExistence type="predicted"/>
<dbReference type="Proteomes" id="UP000314011">
    <property type="component" value="Unassembled WGS sequence"/>
</dbReference>
<keyword evidence="1" id="KW-0472">Membrane</keyword>
<evidence type="ECO:0000313" key="2">
    <source>
        <dbReference type="EMBL" id="TNY31648.1"/>
    </source>
</evidence>
<evidence type="ECO:0000313" key="3">
    <source>
        <dbReference type="Proteomes" id="UP000314011"/>
    </source>
</evidence>
<dbReference type="AlphaFoldDB" id="A0A5C5GA36"/>
<evidence type="ECO:0000256" key="1">
    <source>
        <dbReference type="SAM" id="Phobius"/>
    </source>
</evidence>
<feature type="transmembrane region" description="Helical" evidence="1">
    <location>
        <begin position="20"/>
        <end position="38"/>
    </location>
</feature>
<keyword evidence="3" id="KW-1185">Reference proteome</keyword>
<organism evidence="2 3">
    <name type="scientific">Pelagovum pacificum</name>
    <dbReference type="NCBI Taxonomy" id="2588711"/>
    <lineage>
        <taxon>Bacteria</taxon>
        <taxon>Pseudomonadati</taxon>
        <taxon>Pseudomonadota</taxon>
        <taxon>Alphaproteobacteria</taxon>
        <taxon>Rhodobacterales</taxon>
        <taxon>Paracoccaceae</taxon>
        <taxon>Pelagovum</taxon>
    </lineage>
</organism>
<keyword evidence="1" id="KW-1133">Transmembrane helix</keyword>
<name>A0A5C5GA36_9RHOB</name>
<sequence length="74" mass="7908">MRWQNWTSARPTHGSGSDVIVKIVLLFLIGMGVLAMFGKLRLPGPAKRLSTAKCRNCGRPRIGKGPCPCGKGGT</sequence>
<dbReference type="EMBL" id="VFFF01000002">
    <property type="protein sequence ID" value="TNY31648.1"/>
    <property type="molecule type" value="Genomic_DNA"/>
</dbReference>
<accession>A0A5C5GA36</accession>
<reference evidence="2 3" key="1">
    <citation type="submission" date="2019-06" db="EMBL/GenBank/DDBJ databases">
        <title>Genome of new Rhodobacteraceae sp. SM1903.</title>
        <authorList>
            <person name="Ren X."/>
        </authorList>
    </citation>
    <scope>NUCLEOTIDE SEQUENCE [LARGE SCALE GENOMIC DNA]</scope>
    <source>
        <strain evidence="2 3">SM1903</strain>
    </source>
</reference>
<keyword evidence="1" id="KW-0812">Transmembrane</keyword>
<dbReference type="OrthoDB" id="7866398at2"/>